<organism evidence="2 3">
    <name type="scientific">Rhamnusium bicolor</name>
    <dbReference type="NCBI Taxonomy" id="1586634"/>
    <lineage>
        <taxon>Eukaryota</taxon>
        <taxon>Metazoa</taxon>
        <taxon>Ecdysozoa</taxon>
        <taxon>Arthropoda</taxon>
        <taxon>Hexapoda</taxon>
        <taxon>Insecta</taxon>
        <taxon>Pterygota</taxon>
        <taxon>Neoptera</taxon>
        <taxon>Endopterygota</taxon>
        <taxon>Coleoptera</taxon>
        <taxon>Polyphaga</taxon>
        <taxon>Cucujiformia</taxon>
        <taxon>Chrysomeloidea</taxon>
        <taxon>Cerambycidae</taxon>
        <taxon>Lepturinae</taxon>
        <taxon>Rhagiini</taxon>
        <taxon>Rhamnusium</taxon>
    </lineage>
</organism>
<evidence type="ECO:0000256" key="1">
    <source>
        <dbReference type="SAM" id="Coils"/>
    </source>
</evidence>
<accession>A0AAV8WIP2</accession>
<dbReference type="Proteomes" id="UP001162156">
    <property type="component" value="Unassembled WGS sequence"/>
</dbReference>
<protein>
    <submittedName>
        <fullName evidence="2">Uncharacterized protein</fullName>
    </submittedName>
</protein>
<feature type="coiled-coil region" evidence="1">
    <location>
        <begin position="106"/>
        <end position="137"/>
    </location>
</feature>
<name>A0AAV8WIP2_9CUCU</name>
<comment type="caution">
    <text evidence="2">The sequence shown here is derived from an EMBL/GenBank/DDBJ whole genome shotgun (WGS) entry which is preliminary data.</text>
</comment>
<dbReference type="AlphaFoldDB" id="A0AAV8WIP2"/>
<evidence type="ECO:0000313" key="3">
    <source>
        <dbReference type="Proteomes" id="UP001162156"/>
    </source>
</evidence>
<keyword evidence="3" id="KW-1185">Reference proteome</keyword>
<feature type="coiled-coil region" evidence="1">
    <location>
        <begin position="169"/>
        <end position="224"/>
    </location>
</feature>
<keyword evidence="1" id="KW-0175">Coiled coil</keyword>
<proteinExistence type="predicted"/>
<reference evidence="2" key="1">
    <citation type="journal article" date="2023" name="Insect Mol. Biol.">
        <title>Genome sequencing provides insights into the evolution of gene families encoding plant cell wall-degrading enzymes in longhorned beetles.</title>
        <authorList>
            <person name="Shin N.R."/>
            <person name="Okamura Y."/>
            <person name="Kirsch R."/>
            <person name="Pauchet Y."/>
        </authorList>
    </citation>
    <scope>NUCLEOTIDE SEQUENCE</scope>
    <source>
        <strain evidence="2">RBIC_L_NR</strain>
    </source>
</reference>
<evidence type="ECO:0000313" key="2">
    <source>
        <dbReference type="EMBL" id="KAJ8926326.1"/>
    </source>
</evidence>
<dbReference type="EMBL" id="JANEYF010005926">
    <property type="protein sequence ID" value="KAJ8926326.1"/>
    <property type="molecule type" value="Genomic_DNA"/>
</dbReference>
<sequence length="446" mass="52651">MDFDAVSNISNQSDELRSNASTLSDLSIYQDEFVELRHLVNPTKYPTATFDRCSTPKQDSGCELPYNDLVLDISDQLQNSLKLNEKYKNDMFNLEKVIELRFYEKIEKLLRNNSRLKSELEIANEQIERLIRSFSNKNDTSSLLDTNCIRLEQKCHELSMQNSTLQYELLANKNQKEEYESENKQLKIERNELNIDIEARHVCIKELKERISQQHVEIQSLLKNNLMSSQSIKEVSSDLEHLKKVQEWYKDQLHMCQDEKRLLSNEILKCKTDLSSQRENTDMLNVDIAKWKHKCDIIQFEALKEKERLCKELENMNFTNVSNNQSSNFIENNDNKSIVNYYETSIQDLTNEITKIKEYVQEQDKTYNKIAKENSELIAHCITLQKTIQQNEMSIEELESSKKYLNMELNLIKERVKEKSEEFTSSKKQIFSLEAELTVRNQEQSW</sequence>
<gene>
    <name evidence="2" type="ORF">NQ314_021311</name>
</gene>